<evidence type="ECO:0000313" key="2">
    <source>
        <dbReference type="Proteomes" id="UP000826775"/>
    </source>
</evidence>
<dbReference type="RefSeq" id="WP_221279326.1">
    <property type="nucleotide sequence ID" value="NZ_AP024814.1"/>
</dbReference>
<name>A0ABN6I3D1_9HELI</name>
<keyword evidence="2" id="KW-1185">Reference proteome</keyword>
<dbReference type="EMBL" id="AP024814">
    <property type="protein sequence ID" value="BCZ18069.1"/>
    <property type="molecule type" value="Genomic_DNA"/>
</dbReference>
<gene>
    <name evidence="1" type="ORF">NHP190003_13510</name>
</gene>
<dbReference type="Proteomes" id="UP000826775">
    <property type="component" value="Chromosome"/>
</dbReference>
<reference evidence="1 2" key="1">
    <citation type="submission" date="2021-07" db="EMBL/GenBank/DDBJ databases">
        <title>Novel Helicobacter sp. Isolated from a dog.</title>
        <authorList>
            <person name="Rimbara E."/>
            <person name="Suzuki M."/>
        </authorList>
    </citation>
    <scope>NUCLEOTIDE SEQUENCE [LARGE SCALE GENOMIC DNA]</scope>
    <source>
        <strain evidence="2">NHP19-003</strain>
    </source>
</reference>
<accession>A0ABN6I3D1</accession>
<proteinExistence type="predicted"/>
<evidence type="ECO:0000313" key="1">
    <source>
        <dbReference type="EMBL" id="BCZ18069.1"/>
    </source>
</evidence>
<sequence>MHLDQLKAHILAGLTNQEALRTNPQVLEWVHEELVALTHDKVPPAYALYDFALVRAKRYLKIPLDDEDLAIYNEALKAIKQAPLVKECHHRPLLQIDDKGGLVEVKNKSFSPLKWCKKRSFEL</sequence>
<protein>
    <submittedName>
        <fullName evidence="1">Uncharacterized protein</fullName>
    </submittedName>
</protein>
<organism evidence="1 2">
    <name type="scientific">Helicobacter gastrocanis</name>
    <dbReference type="NCBI Taxonomy" id="2849641"/>
    <lineage>
        <taxon>Bacteria</taxon>
        <taxon>Pseudomonadati</taxon>
        <taxon>Campylobacterota</taxon>
        <taxon>Epsilonproteobacteria</taxon>
        <taxon>Campylobacterales</taxon>
        <taxon>Helicobacteraceae</taxon>
        <taxon>Helicobacter</taxon>
    </lineage>
</organism>